<dbReference type="CDD" id="cd18186">
    <property type="entry name" value="BTB_POZ_ZBTB_KLHL-like"/>
    <property type="match status" value="1"/>
</dbReference>
<evidence type="ECO:0000313" key="2">
    <source>
        <dbReference type="EMBL" id="EXJ57284.1"/>
    </source>
</evidence>
<dbReference type="Pfam" id="PF00651">
    <property type="entry name" value="BTB"/>
    <property type="match status" value="1"/>
</dbReference>
<evidence type="ECO:0000259" key="1">
    <source>
        <dbReference type="Pfam" id="PF00651"/>
    </source>
</evidence>
<dbReference type="RefSeq" id="XP_007759818.1">
    <property type="nucleotide sequence ID" value="XM_007761628.1"/>
</dbReference>
<organism evidence="2 3">
    <name type="scientific">Cladophialophora yegresii CBS 114405</name>
    <dbReference type="NCBI Taxonomy" id="1182544"/>
    <lineage>
        <taxon>Eukaryota</taxon>
        <taxon>Fungi</taxon>
        <taxon>Dikarya</taxon>
        <taxon>Ascomycota</taxon>
        <taxon>Pezizomycotina</taxon>
        <taxon>Eurotiomycetes</taxon>
        <taxon>Chaetothyriomycetidae</taxon>
        <taxon>Chaetothyriales</taxon>
        <taxon>Herpotrichiellaceae</taxon>
        <taxon>Cladophialophora</taxon>
    </lineage>
</organism>
<dbReference type="HOGENOM" id="CLU_077163_0_0_1"/>
<dbReference type="InterPro" id="IPR000210">
    <property type="entry name" value="BTB/POZ_dom"/>
</dbReference>
<dbReference type="SUPFAM" id="SSF54695">
    <property type="entry name" value="POZ domain"/>
    <property type="match status" value="1"/>
</dbReference>
<dbReference type="Proteomes" id="UP000019473">
    <property type="component" value="Unassembled WGS sequence"/>
</dbReference>
<dbReference type="EMBL" id="AMGW01000005">
    <property type="protein sequence ID" value="EXJ57284.1"/>
    <property type="molecule type" value="Genomic_DNA"/>
</dbReference>
<sequence length="236" mass="26245">MPEKRKADEIDMPEAQPQNKIIEVVPNADVTFKVGTGKDAVEVKVSGMVMGLASPVLSRMLFGQFVEAQTKTVSLPEEDPEAFLQFCNIVHHRPVRLYDLTSRQLLALAVLSDMWHSLDVVGPWLDLRTRAVRDSMHGQRVVNAQTMIEYQLIVPDLGPLPQTERFCIRDLIEICAILSLANDFRAATRHYLAVCSRDSTMVTRSGMTIPSVVNPYGETVYGKCLTVSSLLDEADG</sequence>
<name>W9WFI1_9EURO</name>
<keyword evidence="3" id="KW-1185">Reference proteome</keyword>
<dbReference type="GeneID" id="19182203"/>
<gene>
    <name evidence="2" type="ORF">A1O7_07631</name>
</gene>
<dbReference type="OrthoDB" id="5275938at2759"/>
<dbReference type="InterPro" id="IPR011333">
    <property type="entry name" value="SKP1/BTB/POZ_sf"/>
</dbReference>
<dbReference type="AlphaFoldDB" id="W9WFI1"/>
<dbReference type="VEuPathDB" id="FungiDB:A1O7_07631"/>
<accession>W9WFI1</accession>
<reference evidence="2 3" key="1">
    <citation type="submission" date="2013-03" db="EMBL/GenBank/DDBJ databases">
        <title>The Genome Sequence of Cladophialophora yegresii CBS 114405.</title>
        <authorList>
            <consortium name="The Broad Institute Genomics Platform"/>
            <person name="Cuomo C."/>
            <person name="de Hoog S."/>
            <person name="Gorbushina A."/>
            <person name="Walker B."/>
            <person name="Young S.K."/>
            <person name="Zeng Q."/>
            <person name="Gargeya S."/>
            <person name="Fitzgerald M."/>
            <person name="Haas B."/>
            <person name="Abouelleil A."/>
            <person name="Allen A.W."/>
            <person name="Alvarado L."/>
            <person name="Arachchi H.M."/>
            <person name="Berlin A.M."/>
            <person name="Chapman S.B."/>
            <person name="Gainer-Dewar J."/>
            <person name="Goldberg J."/>
            <person name="Griggs A."/>
            <person name="Gujja S."/>
            <person name="Hansen M."/>
            <person name="Howarth C."/>
            <person name="Imamovic A."/>
            <person name="Ireland A."/>
            <person name="Larimer J."/>
            <person name="McCowan C."/>
            <person name="Murphy C."/>
            <person name="Pearson M."/>
            <person name="Poon T.W."/>
            <person name="Priest M."/>
            <person name="Roberts A."/>
            <person name="Saif S."/>
            <person name="Shea T."/>
            <person name="Sisk P."/>
            <person name="Sykes S."/>
            <person name="Wortman J."/>
            <person name="Nusbaum C."/>
            <person name="Birren B."/>
        </authorList>
    </citation>
    <scope>NUCLEOTIDE SEQUENCE [LARGE SCALE GENOMIC DNA]</scope>
    <source>
        <strain evidence="2 3">CBS 114405</strain>
    </source>
</reference>
<dbReference type="Gene3D" id="3.30.710.10">
    <property type="entry name" value="Potassium Channel Kv1.1, Chain A"/>
    <property type="match status" value="1"/>
</dbReference>
<protein>
    <recommendedName>
        <fullName evidence="1">BTB domain-containing protein</fullName>
    </recommendedName>
</protein>
<feature type="domain" description="BTB" evidence="1">
    <location>
        <begin position="28"/>
        <end position="118"/>
    </location>
</feature>
<proteinExistence type="predicted"/>
<comment type="caution">
    <text evidence="2">The sequence shown here is derived from an EMBL/GenBank/DDBJ whole genome shotgun (WGS) entry which is preliminary data.</text>
</comment>
<evidence type="ECO:0000313" key="3">
    <source>
        <dbReference type="Proteomes" id="UP000019473"/>
    </source>
</evidence>